<feature type="region of interest" description="Disordered" evidence="2">
    <location>
        <begin position="544"/>
        <end position="563"/>
    </location>
</feature>
<evidence type="ECO:0000313" key="5">
    <source>
        <dbReference type="EMBL" id="KKW32984.1"/>
    </source>
</evidence>
<dbReference type="CDD" id="cd00102">
    <property type="entry name" value="IPT"/>
    <property type="match status" value="1"/>
</dbReference>
<name>A0A0G2AK41_9BACT</name>
<dbReference type="Pfam" id="PF13205">
    <property type="entry name" value="Big_5"/>
    <property type="match status" value="1"/>
</dbReference>
<dbReference type="InterPro" id="IPR014756">
    <property type="entry name" value="Ig_E-set"/>
</dbReference>
<accession>A0A0G2AK41</accession>
<feature type="domain" description="IPT/TIG" evidence="3">
    <location>
        <begin position="55"/>
        <end position="133"/>
    </location>
</feature>
<dbReference type="EMBL" id="LCRI01000008">
    <property type="protein sequence ID" value="KKW32984.1"/>
    <property type="molecule type" value="Genomic_DNA"/>
</dbReference>
<keyword evidence="1" id="KW-0732">Signal</keyword>
<gene>
    <name evidence="5" type="ORF">UY77_C0008G0001</name>
</gene>
<evidence type="ECO:0000259" key="4">
    <source>
        <dbReference type="Pfam" id="PF13205"/>
    </source>
</evidence>
<organism evidence="5 6">
    <name type="scientific">Candidatus Uhrbacteria bacterium GW2011_GWA2_53_10</name>
    <dbReference type="NCBI Taxonomy" id="1618980"/>
    <lineage>
        <taxon>Bacteria</taxon>
        <taxon>Candidatus Uhriibacteriota</taxon>
    </lineage>
</organism>
<dbReference type="Pfam" id="PF01833">
    <property type="entry name" value="TIG"/>
    <property type="match status" value="1"/>
</dbReference>
<evidence type="ECO:0000256" key="1">
    <source>
        <dbReference type="ARBA" id="ARBA00022729"/>
    </source>
</evidence>
<protein>
    <submittedName>
        <fullName evidence="5">Uncharacterized protein</fullName>
    </submittedName>
</protein>
<dbReference type="Proteomes" id="UP000034711">
    <property type="component" value="Unassembled WGS sequence"/>
</dbReference>
<dbReference type="AlphaFoldDB" id="A0A0G2AK41"/>
<dbReference type="SUPFAM" id="SSF81296">
    <property type="entry name" value="E set domains"/>
    <property type="match status" value="1"/>
</dbReference>
<proteinExistence type="predicted"/>
<dbReference type="Gene3D" id="2.60.40.10">
    <property type="entry name" value="Immunoglobulins"/>
    <property type="match status" value="1"/>
</dbReference>
<comment type="caution">
    <text evidence="5">The sequence shown here is derived from an EMBL/GenBank/DDBJ whole genome shotgun (WGS) entry which is preliminary data.</text>
</comment>
<feature type="domain" description="SbsA Ig-like" evidence="4">
    <location>
        <begin position="205"/>
        <end position="323"/>
    </location>
</feature>
<feature type="compositionally biased region" description="Low complexity" evidence="2">
    <location>
        <begin position="549"/>
        <end position="563"/>
    </location>
</feature>
<dbReference type="InterPro" id="IPR032812">
    <property type="entry name" value="SbsA_Ig"/>
</dbReference>
<dbReference type="InterPro" id="IPR002909">
    <property type="entry name" value="IPT_dom"/>
</dbReference>
<evidence type="ECO:0000313" key="6">
    <source>
        <dbReference type="Proteomes" id="UP000034711"/>
    </source>
</evidence>
<reference evidence="5 6" key="1">
    <citation type="journal article" date="2015" name="Nature">
        <title>rRNA introns, odd ribosomes, and small enigmatic genomes across a large radiation of phyla.</title>
        <authorList>
            <person name="Brown C.T."/>
            <person name="Hug L.A."/>
            <person name="Thomas B.C."/>
            <person name="Sharon I."/>
            <person name="Castelle C.J."/>
            <person name="Singh A."/>
            <person name="Wilkins M.J."/>
            <person name="Williams K.H."/>
            <person name="Banfield J.F."/>
        </authorList>
    </citation>
    <scope>NUCLEOTIDE SEQUENCE [LARGE SCALE GENOMIC DNA]</scope>
</reference>
<dbReference type="InterPro" id="IPR013783">
    <property type="entry name" value="Ig-like_fold"/>
</dbReference>
<sequence>MAFWSNTSIIVKVPKKYTNDQVILNEEHNLVIVRGAVESESVKFTVLDDTPGPGICGIDPSAGPEGTEVTIVGEQFVGEDIGVRFHDNKPASTVQSIGTNTVEAVVPAGAKTGPLSFERATPSPTRSNAVPFTVGNCQTTPNLCKTGELCCADGSCDSECPVARKSHYAYRFSTGAIPVAPRVLVACNAGGVASPTPWEGWSKPEKVCVNAAIGATFNIDIETSTLTENVVVKECTDKGEDPCKSLGAAMTGALSTSNKSFSWNPTSTVTSTVGTTIPSVSFKPDTTYQVTLGAKIKSKSKIVGGVETGLVSMGEDFVWRFRTAPNNTPCKIGAVIVNPDQALADEAGHKEPYKAEPMSADDRCVQIQCALSMGTIAWSTEPSDPTIAEFIGPETSDYCGERVQANKQPPENDVKIRATITSGSGQPSSPVSDTGTLTIDFTDPNVSQAWPRCNTACINTEVGATFNTVMDSTTINKTNVKLYRCVNEVCVLTNAENTEVTNLTVAYVSLTKKVLIELSGDANFARNTFYRVVLSGAIRSTIPTTGSDSPIPSARRSALRPASPAKWEQSIPLGMLTTAPLSAIPAHFIYSNFKRLEFVIVASTIRDAIFMEWINFSFEESAVEDQWASA</sequence>
<evidence type="ECO:0000259" key="3">
    <source>
        <dbReference type="Pfam" id="PF01833"/>
    </source>
</evidence>
<evidence type="ECO:0000256" key="2">
    <source>
        <dbReference type="SAM" id="MobiDB-lite"/>
    </source>
</evidence>